<dbReference type="AlphaFoldDB" id="A0A8B9HFT2"/>
<evidence type="ECO:0000259" key="3">
    <source>
        <dbReference type="PROSITE" id="PS50041"/>
    </source>
</evidence>
<dbReference type="InterPro" id="IPR050111">
    <property type="entry name" value="C-type_lectin/snaclec_domain"/>
</dbReference>
<keyword evidence="1" id="KW-0430">Lectin</keyword>
<dbReference type="SUPFAM" id="SSF56436">
    <property type="entry name" value="C-type lectin-like"/>
    <property type="match status" value="1"/>
</dbReference>
<feature type="domain" description="C-type lectin" evidence="3">
    <location>
        <begin position="135"/>
        <end position="257"/>
    </location>
</feature>
<dbReference type="Proteomes" id="UP000752171">
    <property type="component" value="Unassembled WGS sequence"/>
</dbReference>
<evidence type="ECO:0000313" key="6">
    <source>
        <dbReference type="Proteomes" id="UP000694621"/>
    </source>
</evidence>
<dbReference type="Ensembl" id="ENSAMXT00005014158.1">
    <property type="protein sequence ID" value="ENSAMXP00005012782.1"/>
    <property type="gene ID" value="ENSAMXG00005006897.1"/>
</dbReference>
<dbReference type="Pfam" id="PF00059">
    <property type="entry name" value="Lectin_C"/>
    <property type="match status" value="1"/>
</dbReference>
<sequence length="264" mass="29238">MADIENYSSLQEFTEELTARGDKPILRSAHARAAGVVKGMECVRGQMAAVLLVALLASICANIVLGVLLMNSRSAGTSVSESTAGSGREAASLTLKLSALQERFSVLCSEYTTLGSSCRTPVKTCRPCPEGWTHLQGKCYFFSEDKLDFRNSKDSCASMGSHLTILHTYQQHDDLGKIARSFGGFDYHYWIGLTDTEEEGVWKWVDNTVVNKTYWKNEEPDNHQSGGLHGEDCAVLESHSKSWYDVPCDFLYKRICEMDAVPVQ</sequence>
<dbReference type="OrthoDB" id="10265275at2759"/>
<dbReference type="PROSITE" id="PS50041">
    <property type="entry name" value="C_TYPE_LECTIN_2"/>
    <property type="match status" value="1"/>
</dbReference>
<dbReference type="OMA" id="CDHIYKR"/>
<evidence type="ECO:0000313" key="5">
    <source>
        <dbReference type="Ensembl" id="ENSAMXP00005012782.1"/>
    </source>
</evidence>
<dbReference type="Gene3D" id="3.10.100.10">
    <property type="entry name" value="Mannose-Binding Protein A, subunit A"/>
    <property type="match status" value="1"/>
</dbReference>
<dbReference type="Proteomes" id="UP000694621">
    <property type="component" value="Unplaced"/>
</dbReference>
<reference evidence="4 7" key="1">
    <citation type="submission" date="2021-07" db="EMBL/GenBank/DDBJ databases">
        <authorList>
            <person name="Imarazene B."/>
            <person name="Zahm M."/>
            <person name="Klopp C."/>
            <person name="Cabau C."/>
            <person name="Beille S."/>
            <person name="Jouanno E."/>
            <person name="Castinel A."/>
            <person name="Lluch J."/>
            <person name="Gil L."/>
            <person name="Kuchtly C."/>
            <person name="Lopez Roques C."/>
            <person name="Donnadieu C."/>
            <person name="Parrinello H."/>
            <person name="Journot L."/>
            <person name="Du K."/>
            <person name="Schartl M."/>
            <person name="Retaux S."/>
            <person name="Guiguen Y."/>
        </authorList>
    </citation>
    <scope>NUCLEOTIDE SEQUENCE [LARGE SCALE GENOMIC DNA]</scope>
    <source>
        <strain evidence="4">Pach_M1</strain>
        <tissue evidence="4">Testis</tissue>
    </source>
</reference>
<name>A0A8B9HFT2_ASTMX</name>
<accession>A0A8B9HFT2</accession>
<keyword evidence="2" id="KW-0812">Transmembrane</keyword>
<dbReference type="InterPro" id="IPR001304">
    <property type="entry name" value="C-type_lectin-like"/>
</dbReference>
<evidence type="ECO:0000313" key="4">
    <source>
        <dbReference type="EMBL" id="KAG9275846.1"/>
    </source>
</evidence>
<organism evidence="5 6">
    <name type="scientific">Astyanax mexicanus</name>
    <name type="common">Blind cave fish</name>
    <name type="synonym">Astyanax fasciatus mexicanus</name>
    <dbReference type="NCBI Taxonomy" id="7994"/>
    <lineage>
        <taxon>Eukaryota</taxon>
        <taxon>Metazoa</taxon>
        <taxon>Chordata</taxon>
        <taxon>Craniata</taxon>
        <taxon>Vertebrata</taxon>
        <taxon>Euteleostomi</taxon>
        <taxon>Actinopterygii</taxon>
        <taxon>Neopterygii</taxon>
        <taxon>Teleostei</taxon>
        <taxon>Ostariophysi</taxon>
        <taxon>Characiformes</taxon>
        <taxon>Characoidei</taxon>
        <taxon>Acestrorhamphidae</taxon>
        <taxon>Acestrorhamphinae</taxon>
        <taxon>Astyanax</taxon>
    </lineage>
</organism>
<gene>
    <name evidence="5" type="primary">cldc1</name>
    <name evidence="4" type="synonym">COLEC12</name>
    <name evidence="4" type="ORF">AMEX_G8080</name>
</gene>
<reference evidence="5" key="2">
    <citation type="submission" date="2025-05" db="UniProtKB">
        <authorList>
            <consortium name="Ensembl"/>
        </authorList>
    </citation>
    <scope>IDENTIFICATION</scope>
</reference>
<dbReference type="InterPro" id="IPR016187">
    <property type="entry name" value="CTDL_fold"/>
</dbReference>
<evidence type="ECO:0000313" key="7">
    <source>
        <dbReference type="Proteomes" id="UP000752171"/>
    </source>
</evidence>
<feature type="transmembrane region" description="Helical" evidence="2">
    <location>
        <begin position="48"/>
        <end position="70"/>
    </location>
</feature>
<dbReference type="SMART" id="SM00034">
    <property type="entry name" value="CLECT"/>
    <property type="match status" value="1"/>
</dbReference>
<dbReference type="CDD" id="cd03590">
    <property type="entry name" value="CLECT_DC-SIGN_like"/>
    <property type="match status" value="1"/>
</dbReference>
<keyword evidence="2" id="KW-0472">Membrane</keyword>
<evidence type="ECO:0000256" key="1">
    <source>
        <dbReference type="ARBA" id="ARBA00022734"/>
    </source>
</evidence>
<protein>
    <submittedName>
        <fullName evidence="4 5">Galactose-specific lectin nattectin-like</fullName>
    </submittedName>
</protein>
<keyword evidence="2" id="KW-1133">Transmembrane helix</keyword>
<evidence type="ECO:0000256" key="2">
    <source>
        <dbReference type="SAM" id="Phobius"/>
    </source>
</evidence>
<proteinExistence type="predicted"/>
<dbReference type="RefSeq" id="XP_049335964.1">
    <property type="nucleotide sequence ID" value="XM_049480007.1"/>
</dbReference>
<dbReference type="EMBL" id="JAICCE010000006">
    <property type="protein sequence ID" value="KAG9275846.1"/>
    <property type="molecule type" value="Genomic_DNA"/>
</dbReference>
<dbReference type="PANTHER" id="PTHR22803">
    <property type="entry name" value="MANNOSE, PHOSPHOLIPASE, LECTIN RECEPTOR RELATED"/>
    <property type="match status" value="1"/>
</dbReference>
<dbReference type="InterPro" id="IPR033989">
    <property type="entry name" value="CD209-like_CTLD"/>
</dbReference>
<dbReference type="GO" id="GO:0030246">
    <property type="term" value="F:carbohydrate binding"/>
    <property type="evidence" value="ECO:0007669"/>
    <property type="project" value="UniProtKB-KW"/>
</dbReference>
<dbReference type="GeneID" id="103037217"/>
<dbReference type="InterPro" id="IPR016186">
    <property type="entry name" value="C-type_lectin-like/link_sf"/>
</dbReference>